<dbReference type="Proteomes" id="UP000003448">
    <property type="component" value="Unassembled WGS sequence"/>
</dbReference>
<comment type="caution">
    <text evidence="1">The sequence shown here is derived from an EMBL/GenBank/DDBJ whole genome shotgun (WGS) entry which is preliminary data.</text>
</comment>
<keyword evidence="2" id="KW-1185">Reference proteome</keyword>
<evidence type="ECO:0000313" key="1">
    <source>
        <dbReference type="EMBL" id="CCH16881.1"/>
    </source>
</evidence>
<gene>
    <name evidence="1" type="ORF">MILUP08_41798</name>
</gene>
<dbReference type="EMBL" id="CAIE01000016">
    <property type="protein sequence ID" value="CCH16881.1"/>
    <property type="molecule type" value="Genomic_DNA"/>
</dbReference>
<organism evidence="1 2">
    <name type="scientific">Micromonospora lupini str. Lupac 08</name>
    <dbReference type="NCBI Taxonomy" id="1150864"/>
    <lineage>
        <taxon>Bacteria</taxon>
        <taxon>Bacillati</taxon>
        <taxon>Actinomycetota</taxon>
        <taxon>Actinomycetes</taxon>
        <taxon>Micromonosporales</taxon>
        <taxon>Micromonosporaceae</taxon>
        <taxon>Micromonospora</taxon>
    </lineage>
</organism>
<sequence>MRTLAEPVNDCQLGVRVGAFLPPGRGRGPVPGRAEATCRRLPRELDWFSIDFPPSHSGITR</sequence>
<reference evidence="2" key="1">
    <citation type="journal article" date="2012" name="J. Bacteriol.">
        <title>Genome Sequence of Micromonospora lupini Lupac 08, Isolated from Root Nodules of Lupinus angustifolius.</title>
        <authorList>
            <person name="Alonso-Vega P."/>
            <person name="Normand P."/>
            <person name="Bacigalupe R."/>
            <person name="Pujic P."/>
            <person name="Lajus A."/>
            <person name="Vallenet D."/>
            <person name="Carro L."/>
            <person name="Coll P."/>
            <person name="Trujillo M.E."/>
        </authorList>
    </citation>
    <scope>NUCLEOTIDE SEQUENCE [LARGE SCALE GENOMIC DNA]</scope>
    <source>
        <strain evidence="2">Lupac 08</strain>
    </source>
</reference>
<evidence type="ECO:0000313" key="2">
    <source>
        <dbReference type="Proteomes" id="UP000003448"/>
    </source>
</evidence>
<name>I0KZ84_9ACTN</name>
<protein>
    <submittedName>
        <fullName evidence="1">Uncharacterized protein</fullName>
    </submittedName>
</protein>
<dbReference type="AlphaFoldDB" id="I0KZ84"/>
<accession>I0KZ84</accession>
<proteinExistence type="predicted"/>